<dbReference type="GO" id="GO:0080090">
    <property type="term" value="P:regulation of primary metabolic process"/>
    <property type="evidence" value="ECO:0007669"/>
    <property type="project" value="UniProtKB-ARBA"/>
</dbReference>
<dbReference type="EnsemblPlants" id="Kaladp0016s0076.1.v1.1">
    <property type="protein sequence ID" value="Kaladp0016s0076.1.v1.1"/>
    <property type="gene ID" value="Kaladp0016s0076.v1.1"/>
</dbReference>
<dbReference type="Proteomes" id="UP000594263">
    <property type="component" value="Unplaced"/>
</dbReference>
<evidence type="ECO:0000256" key="2">
    <source>
        <dbReference type="ARBA" id="ARBA00022737"/>
    </source>
</evidence>
<sequence length="267" mass="30398">MSHIGVRKGAWTEVEDILLKECIEKYGAGKWHKVPARSGLNRCRKSCRLRWLNYLQPDIKRGPFEEDEADLIRRLHQLLGNRWSLIAGRLPGRTANDIKNYWNTHLRKTWQPKASANCGSSHKAHDLGTNTTPNKVEILKPRPWKFSKISIASHSQQNELSVQYSFKYDKGNDGSENSPIKEMHPSSCSSELHEDDLPTSSWWERLLQDEAAILSEETASGSVEVRQKDEEVPPPAAAKESGEEGGVLSLHHHEFDIELFWDLLAKT</sequence>
<comment type="subcellular location">
    <subcellularLocation>
        <location evidence="1">Nucleus</location>
    </subcellularLocation>
</comment>
<organism evidence="11 12">
    <name type="scientific">Kalanchoe fedtschenkoi</name>
    <name type="common">Lavender scallops</name>
    <name type="synonym">South American air plant</name>
    <dbReference type="NCBI Taxonomy" id="63787"/>
    <lineage>
        <taxon>Eukaryota</taxon>
        <taxon>Viridiplantae</taxon>
        <taxon>Streptophyta</taxon>
        <taxon>Embryophyta</taxon>
        <taxon>Tracheophyta</taxon>
        <taxon>Spermatophyta</taxon>
        <taxon>Magnoliopsida</taxon>
        <taxon>eudicotyledons</taxon>
        <taxon>Gunneridae</taxon>
        <taxon>Pentapetalae</taxon>
        <taxon>Saxifragales</taxon>
        <taxon>Crassulaceae</taxon>
        <taxon>Kalanchoe</taxon>
    </lineage>
</organism>
<dbReference type="FunFam" id="1.10.10.60:FF:000218">
    <property type="entry name" value="Myb transcription factor"/>
    <property type="match status" value="1"/>
</dbReference>
<evidence type="ECO:0000256" key="7">
    <source>
        <dbReference type="ARBA" id="ARBA00023242"/>
    </source>
</evidence>
<feature type="region of interest" description="Disordered" evidence="8">
    <location>
        <begin position="216"/>
        <end position="245"/>
    </location>
</feature>
<dbReference type="PANTHER" id="PTHR47999">
    <property type="entry name" value="TRANSCRIPTION FACTOR MYB8-RELATED-RELATED"/>
    <property type="match status" value="1"/>
</dbReference>
<dbReference type="Gene3D" id="1.10.10.60">
    <property type="entry name" value="Homeodomain-like"/>
    <property type="match status" value="2"/>
</dbReference>
<accession>A0A7N0T069</accession>
<dbReference type="InterPro" id="IPR015495">
    <property type="entry name" value="Myb_TF_plants"/>
</dbReference>
<evidence type="ECO:0000256" key="5">
    <source>
        <dbReference type="ARBA" id="ARBA00023159"/>
    </source>
</evidence>
<dbReference type="PANTHER" id="PTHR47999:SF24">
    <property type="entry name" value="TRANSCRIPTION FACTOR MYB90"/>
    <property type="match status" value="1"/>
</dbReference>
<dbReference type="InterPro" id="IPR001005">
    <property type="entry name" value="SANT/Myb"/>
</dbReference>
<feature type="region of interest" description="Disordered" evidence="8">
    <location>
        <begin position="171"/>
        <end position="195"/>
    </location>
</feature>
<dbReference type="PROSITE" id="PS51294">
    <property type="entry name" value="HTH_MYB"/>
    <property type="match status" value="2"/>
</dbReference>
<evidence type="ECO:0000256" key="4">
    <source>
        <dbReference type="ARBA" id="ARBA00023125"/>
    </source>
</evidence>
<keyword evidence="7" id="KW-0539">Nucleus</keyword>
<dbReference type="SUPFAM" id="SSF46689">
    <property type="entry name" value="Homeodomain-like"/>
    <property type="match status" value="1"/>
</dbReference>
<dbReference type="Gramene" id="Kaladp0016s0076.1.v1.1">
    <property type="protein sequence ID" value="Kaladp0016s0076.1.v1.1"/>
    <property type="gene ID" value="Kaladp0016s0076.v1.1"/>
</dbReference>
<feature type="region of interest" description="Disordered" evidence="8">
    <location>
        <begin position="114"/>
        <end position="134"/>
    </location>
</feature>
<keyword evidence="3" id="KW-0805">Transcription regulation</keyword>
<evidence type="ECO:0000313" key="12">
    <source>
        <dbReference type="Proteomes" id="UP000594263"/>
    </source>
</evidence>
<keyword evidence="5" id="KW-0010">Activator</keyword>
<protein>
    <submittedName>
        <fullName evidence="11">Uncharacterized protein</fullName>
    </submittedName>
</protein>
<proteinExistence type="predicted"/>
<dbReference type="AlphaFoldDB" id="A0A7N0T069"/>
<evidence type="ECO:0000256" key="8">
    <source>
        <dbReference type="SAM" id="MobiDB-lite"/>
    </source>
</evidence>
<feature type="domain" description="Myb-like" evidence="9">
    <location>
        <begin position="56"/>
        <end position="106"/>
    </location>
</feature>
<evidence type="ECO:0000313" key="11">
    <source>
        <dbReference type="EnsemblPlants" id="Kaladp0016s0076.1.v1.1"/>
    </source>
</evidence>
<evidence type="ECO:0000259" key="9">
    <source>
        <dbReference type="PROSITE" id="PS50090"/>
    </source>
</evidence>
<feature type="compositionally biased region" description="Basic and acidic residues" evidence="8">
    <location>
        <begin position="171"/>
        <end position="184"/>
    </location>
</feature>
<evidence type="ECO:0000256" key="6">
    <source>
        <dbReference type="ARBA" id="ARBA00023163"/>
    </source>
</evidence>
<keyword evidence="2" id="KW-0677">Repeat</keyword>
<feature type="domain" description="HTH myb-type" evidence="10">
    <location>
        <begin position="3"/>
        <end position="59"/>
    </location>
</feature>
<dbReference type="GO" id="GO:0005634">
    <property type="term" value="C:nucleus"/>
    <property type="evidence" value="ECO:0007669"/>
    <property type="project" value="UniProtKB-SubCell"/>
</dbReference>
<keyword evidence="4" id="KW-0238">DNA-binding</keyword>
<dbReference type="PROSITE" id="PS50090">
    <property type="entry name" value="MYB_LIKE"/>
    <property type="match status" value="2"/>
</dbReference>
<dbReference type="SMART" id="SM00717">
    <property type="entry name" value="SANT"/>
    <property type="match status" value="2"/>
</dbReference>
<dbReference type="CDD" id="cd00167">
    <property type="entry name" value="SANT"/>
    <property type="match status" value="2"/>
</dbReference>
<keyword evidence="12" id="KW-1185">Reference proteome</keyword>
<feature type="domain" description="HTH myb-type" evidence="10">
    <location>
        <begin position="60"/>
        <end position="110"/>
    </location>
</feature>
<evidence type="ECO:0000256" key="3">
    <source>
        <dbReference type="ARBA" id="ARBA00023015"/>
    </source>
</evidence>
<dbReference type="InterPro" id="IPR009057">
    <property type="entry name" value="Homeodomain-like_sf"/>
</dbReference>
<feature type="domain" description="Myb-like" evidence="9">
    <location>
        <begin position="3"/>
        <end position="55"/>
    </location>
</feature>
<dbReference type="InterPro" id="IPR017930">
    <property type="entry name" value="Myb_dom"/>
</dbReference>
<name>A0A7N0T069_KALFE</name>
<evidence type="ECO:0000256" key="1">
    <source>
        <dbReference type="ARBA" id="ARBA00004123"/>
    </source>
</evidence>
<dbReference type="GO" id="GO:0003677">
    <property type="term" value="F:DNA binding"/>
    <property type="evidence" value="ECO:0007669"/>
    <property type="project" value="UniProtKB-KW"/>
</dbReference>
<keyword evidence="6" id="KW-0804">Transcription</keyword>
<evidence type="ECO:0000259" key="10">
    <source>
        <dbReference type="PROSITE" id="PS51294"/>
    </source>
</evidence>
<reference evidence="11" key="1">
    <citation type="submission" date="2021-01" db="UniProtKB">
        <authorList>
            <consortium name="EnsemblPlants"/>
        </authorList>
    </citation>
    <scope>IDENTIFICATION</scope>
</reference>
<dbReference type="Pfam" id="PF00249">
    <property type="entry name" value="Myb_DNA-binding"/>
    <property type="match status" value="2"/>
</dbReference>